<feature type="domain" description="NAD(P)-binding" evidence="1">
    <location>
        <begin position="57"/>
        <end position="203"/>
    </location>
</feature>
<dbReference type="InterPro" id="IPR036291">
    <property type="entry name" value="NAD(P)-bd_dom_sf"/>
</dbReference>
<dbReference type="SUPFAM" id="SSF51735">
    <property type="entry name" value="NAD(P)-binding Rossmann-fold domains"/>
    <property type="match status" value="1"/>
</dbReference>
<gene>
    <name evidence="2" type="ORF">BB560_004590</name>
</gene>
<keyword evidence="3" id="KW-1185">Reference proteome</keyword>
<dbReference type="GO" id="GO:0044877">
    <property type="term" value="F:protein-containing complex binding"/>
    <property type="evidence" value="ECO:0007669"/>
    <property type="project" value="TreeGrafter"/>
</dbReference>
<dbReference type="PANTHER" id="PTHR12126:SF11">
    <property type="entry name" value="NADH DEHYDROGENASE [UBIQUINONE] 1 ALPHA SUBCOMPLEX SUBUNIT 9, MITOCHONDRIAL"/>
    <property type="match status" value="1"/>
</dbReference>
<dbReference type="PANTHER" id="PTHR12126">
    <property type="entry name" value="NADH-UBIQUINONE OXIDOREDUCTASE 39 KDA SUBUNIT-RELATED"/>
    <property type="match status" value="1"/>
</dbReference>
<feature type="non-terminal residue" evidence="2">
    <location>
        <position position="1"/>
    </location>
</feature>
<organism evidence="2 3">
    <name type="scientific">Smittium megazygosporum</name>
    <dbReference type="NCBI Taxonomy" id="133381"/>
    <lineage>
        <taxon>Eukaryota</taxon>
        <taxon>Fungi</taxon>
        <taxon>Fungi incertae sedis</taxon>
        <taxon>Zoopagomycota</taxon>
        <taxon>Kickxellomycotina</taxon>
        <taxon>Harpellomycetes</taxon>
        <taxon>Harpellales</taxon>
        <taxon>Legeriomycetaceae</taxon>
        <taxon>Smittium</taxon>
    </lineage>
</organism>
<reference evidence="2 3" key="1">
    <citation type="journal article" date="2018" name="MBio">
        <title>Comparative Genomics Reveals the Core Gene Toolbox for the Fungus-Insect Symbiosis.</title>
        <authorList>
            <person name="Wang Y."/>
            <person name="Stata M."/>
            <person name="Wang W."/>
            <person name="Stajich J.E."/>
            <person name="White M.M."/>
            <person name="Moncalvo J.M."/>
        </authorList>
    </citation>
    <scope>NUCLEOTIDE SEQUENCE [LARGE SCALE GENOMIC DNA]</scope>
    <source>
        <strain evidence="2 3">SC-DP-2</strain>
    </source>
</reference>
<name>A0A2T9Z8Y3_9FUNG</name>
<dbReference type="GO" id="GO:0005739">
    <property type="term" value="C:mitochondrion"/>
    <property type="evidence" value="ECO:0007669"/>
    <property type="project" value="TreeGrafter"/>
</dbReference>
<dbReference type="EMBL" id="MBFS01001451">
    <property type="protein sequence ID" value="PVV01012.1"/>
    <property type="molecule type" value="Genomic_DNA"/>
</dbReference>
<dbReference type="Pfam" id="PF13460">
    <property type="entry name" value="NAD_binding_10"/>
    <property type="match status" value="1"/>
</dbReference>
<dbReference type="Gene3D" id="3.40.50.720">
    <property type="entry name" value="NAD(P)-binding Rossmann-like Domain"/>
    <property type="match status" value="1"/>
</dbReference>
<dbReference type="InterPro" id="IPR051207">
    <property type="entry name" value="ComplexI_NDUFA9_subunit"/>
</dbReference>
<protein>
    <recommendedName>
        <fullName evidence="1">NAD(P)-binding domain-containing protein</fullName>
    </recommendedName>
</protein>
<dbReference type="OrthoDB" id="275457at2759"/>
<dbReference type="InterPro" id="IPR016040">
    <property type="entry name" value="NAD(P)-bd_dom"/>
</dbReference>
<evidence type="ECO:0000313" key="2">
    <source>
        <dbReference type="EMBL" id="PVV01012.1"/>
    </source>
</evidence>
<dbReference type="AlphaFoldDB" id="A0A2T9Z8Y3"/>
<evidence type="ECO:0000259" key="1">
    <source>
        <dbReference type="Pfam" id="PF13460"/>
    </source>
</evidence>
<proteinExistence type="predicted"/>
<sequence>KMFSSLKPFASASKNLSQIIKRSKGDLLVRQATRQPLISQGPVGRQAWNGQTVTVFGATGFLGRYVVSQLAAQGTRVVVAYRGHPENNRHLKPTGDLGMVIPMEFDIRIPNQIEECMAHSDMVINLIGRNYETKNFTLHDVFVKAPCRIAEIAQNTGVARFVHVSHLGAHASSTSDALRAKALGEDILRNNFPNTTIVRPATMYGYEDSLLNNIGYWKTFYITVDHGKSRIHPVCVEDVASAINEMRKQEWTSGKTFELYNPVQYTRSDIINLVSASIRQEINQINIPRWYLRLWGKIFDYLPYHYTSSTEVDMMGLDELPTESSENIYTFSDLGIQPQEIERLVLQYVRHYRESPYEDLGAEINPRAFRK</sequence>
<evidence type="ECO:0000313" key="3">
    <source>
        <dbReference type="Proteomes" id="UP000245609"/>
    </source>
</evidence>
<dbReference type="Proteomes" id="UP000245609">
    <property type="component" value="Unassembled WGS sequence"/>
</dbReference>
<accession>A0A2T9Z8Y3</accession>
<comment type="caution">
    <text evidence="2">The sequence shown here is derived from an EMBL/GenBank/DDBJ whole genome shotgun (WGS) entry which is preliminary data.</text>
</comment>
<dbReference type="STRING" id="133381.A0A2T9Z8Y3"/>
<dbReference type="CDD" id="cd05271">
    <property type="entry name" value="NDUFA9_like_SDR_a"/>
    <property type="match status" value="1"/>
</dbReference>